<feature type="domain" description="HEPN" evidence="1">
    <location>
        <begin position="13"/>
        <end position="123"/>
    </location>
</feature>
<sequence length="133" mass="15919">MLWQGLGEVEFLKRRALAFLADAQTDYERGEYDLVLFHVEQFMQLYLKHLLYRRLGDFPRTHSPLELFKQLSKAYDSTAVAEFYRSNMEMLVLLEESYISSRYLPRSYGRDIAERVLGFSTRLKVMFEWLEKT</sequence>
<dbReference type="InterPro" id="IPR007842">
    <property type="entry name" value="HEPN_dom"/>
</dbReference>
<dbReference type="Pfam" id="PF05168">
    <property type="entry name" value="HEPN"/>
    <property type="match status" value="1"/>
</dbReference>
<name>A0A7C5LAI8_CALS0</name>
<dbReference type="Gene3D" id="1.20.120.330">
    <property type="entry name" value="Nucleotidyltransferases domain 2"/>
    <property type="match status" value="1"/>
</dbReference>
<evidence type="ECO:0000259" key="1">
    <source>
        <dbReference type="PROSITE" id="PS50910"/>
    </source>
</evidence>
<dbReference type="EMBL" id="DRWN01000029">
    <property type="protein sequence ID" value="HHK68324.1"/>
    <property type="molecule type" value="Genomic_DNA"/>
</dbReference>
<dbReference type="SMART" id="SM00748">
    <property type="entry name" value="HEPN"/>
    <property type="match status" value="1"/>
</dbReference>
<dbReference type="PROSITE" id="PS50910">
    <property type="entry name" value="HEPN"/>
    <property type="match status" value="1"/>
</dbReference>
<dbReference type="SUPFAM" id="SSF81593">
    <property type="entry name" value="Nucleotidyltransferase substrate binding subunit/domain"/>
    <property type="match status" value="1"/>
</dbReference>
<reference evidence="2" key="1">
    <citation type="journal article" date="2020" name="mSystems">
        <title>Genome- and Community-Level Interaction Insights into Carbon Utilization and Element Cycling Functions of Hydrothermarchaeota in Hydrothermal Sediment.</title>
        <authorList>
            <person name="Zhou Z."/>
            <person name="Liu Y."/>
            <person name="Xu W."/>
            <person name="Pan J."/>
            <person name="Luo Z.H."/>
            <person name="Li M."/>
        </authorList>
    </citation>
    <scope>NUCLEOTIDE SEQUENCE [LARGE SCALE GENOMIC DNA]</scope>
    <source>
        <strain evidence="2">SpSt-1056</strain>
    </source>
</reference>
<protein>
    <submittedName>
        <fullName evidence="2">HEPN domain-containing protein</fullName>
    </submittedName>
</protein>
<gene>
    <name evidence="2" type="ORF">ENM11_04110</name>
</gene>
<comment type="caution">
    <text evidence="2">The sequence shown here is derived from an EMBL/GenBank/DDBJ whole genome shotgun (WGS) entry which is preliminary data.</text>
</comment>
<proteinExistence type="predicted"/>
<dbReference type="AlphaFoldDB" id="A0A7C5LAI8"/>
<evidence type="ECO:0000313" key="2">
    <source>
        <dbReference type="EMBL" id="HHK68324.1"/>
    </source>
</evidence>
<accession>A0A7C5LAI8</accession>
<organism evidence="2">
    <name type="scientific">Caldiarchaeum subterraneum</name>
    <dbReference type="NCBI Taxonomy" id="311458"/>
    <lineage>
        <taxon>Archaea</taxon>
        <taxon>Nitrososphaerota</taxon>
        <taxon>Candidatus Caldarchaeales</taxon>
        <taxon>Candidatus Caldarchaeaceae</taxon>
        <taxon>Candidatus Caldarchaeum</taxon>
    </lineage>
</organism>